<dbReference type="PANTHER" id="PTHR42763">
    <property type="entry name" value="ADP-GLUCOSE PHOSPHORYLASE"/>
    <property type="match status" value="1"/>
</dbReference>
<dbReference type="Proteomes" id="UP000052020">
    <property type="component" value="Unassembled WGS sequence"/>
</dbReference>
<feature type="binding site" evidence="9">
    <location>
        <position position="115"/>
    </location>
    <ligand>
        <name>Zn(2+)</name>
        <dbReference type="ChEBI" id="CHEBI:29105"/>
    </ligand>
</feature>
<protein>
    <recommendedName>
        <fullName evidence="7">Galactose-1-phosphate uridylyltransferase</fullName>
        <ecNumber evidence="7">2.7.7.12</ecNumber>
    </recommendedName>
</protein>
<dbReference type="PANTHER" id="PTHR42763:SF1">
    <property type="entry name" value="UDP-GLUCOSE--HEXOSE-1-PHOSPHATE URIDYLYLTRANSFERASE"/>
    <property type="match status" value="1"/>
</dbReference>
<comment type="caution">
    <text evidence="13">The sequence shown here is derived from an EMBL/GenBank/DDBJ whole genome shotgun (WGS) entry which is preliminary data.</text>
</comment>
<evidence type="ECO:0000256" key="6">
    <source>
        <dbReference type="ARBA" id="ARBA00023277"/>
    </source>
</evidence>
<accession>A0A0S7XHE2</accession>
<dbReference type="PATRIC" id="fig|1704032.3.peg.1181"/>
<evidence type="ECO:0000256" key="4">
    <source>
        <dbReference type="ARBA" id="ARBA00022723"/>
    </source>
</evidence>
<keyword evidence="3 13" id="KW-0548">Nucleotidyltransferase</keyword>
<dbReference type="SUPFAM" id="SSF54197">
    <property type="entry name" value="HIT-like"/>
    <property type="match status" value="2"/>
</dbReference>
<evidence type="ECO:0000256" key="7">
    <source>
        <dbReference type="NCBIfam" id="TIGR00209"/>
    </source>
</evidence>
<comment type="cofactor">
    <cofactor evidence="9">
        <name>Zn(2+)</name>
        <dbReference type="ChEBI" id="CHEBI:29105"/>
    </cofactor>
    <text evidence="9">Binds 1 zinc ion per subunit.</text>
</comment>
<dbReference type="UniPathway" id="UPA00214"/>
<dbReference type="InterPro" id="IPR036265">
    <property type="entry name" value="HIT-like_sf"/>
</dbReference>
<evidence type="ECO:0000313" key="14">
    <source>
        <dbReference type="Proteomes" id="UP000052020"/>
    </source>
</evidence>
<dbReference type="AlphaFoldDB" id="A0A0S7XHE2"/>
<dbReference type="EMBL" id="LIZY01000141">
    <property type="protein sequence ID" value="KPJ61873.1"/>
    <property type="molecule type" value="Genomic_DNA"/>
</dbReference>
<dbReference type="GO" id="GO:0006012">
    <property type="term" value="P:galactose metabolic process"/>
    <property type="evidence" value="ECO:0007669"/>
    <property type="project" value="UniProtKB-UniRule"/>
</dbReference>
<organism evidence="13 14">
    <name type="scientific">candidate division KD3-62 bacterium DG_56</name>
    <dbReference type="NCBI Taxonomy" id="1704032"/>
    <lineage>
        <taxon>Bacteria</taxon>
        <taxon>candidate division KD3-62</taxon>
    </lineage>
</organism>
<keyword evidence="6" id="KW-0119">Carbohydrate metabolism</keyword>
<feature type="binding site" evidence="9">
    <location>
        <position position="42"/>
    </location>
    <ligand>
        <name>Zn(2+)</name>
        <dbReference type="ChEBI" id="CHEBI:29105"/>
    </ligand>
</feature>
<dbReference type="NCBIfam" id="TIGR00209">
    <property type="entry name" value="galT_1"/>
    <property type="match status" value="1"/>
</dbReference>
<feature type="domain" description="Galactose-1-phosphate uridyl transferase N-terminal" evidence="11">
    <location>
        <begin position="3"/>
        <end position="178"/>
    </location>
</feature>
<evidence type="ECO:0000256" key="5">
    <source>
        <dbReference type="ARBA" id="ARBA00022833"/>
    </source>
</evidence>
<evidence type="ECO:0000256" key="10">
    <source>
        <dbReference type="SAM" id="MobiDB-lite"/>
    </source>
</evidence>
<dbReference type="GO" id="GO:0008270">
    <property type="term" value="F:zinc ion binding"/>
    <property type="evidence" value="ECO:0007669"/>
    <property type="project" value="InterPro"/>
</dbReference>
<reference evidence="13 14" key="1">
    <citation type="journal article" date="2015" name="Microbiome">
        <title>Genomic resolution of linkages in carbon, nitrogen, and sulfur cycling among widespread estuary sediment bacteria.</title>
        <authorList>
            <person name="Baker B.J."/>
            <person name="Lazar C.S."/>
            <person name="Teske A.P."/>
            <person name="Dick G.J."/>
        </authorList>
    </citation>
    <scope>NUCLEOTIDE SEQUENCE [LARGE SCALE GENOMIC DNA]</scope>
    <source>
        <strain evidence="13">DG_56</strain>
    </source>
</reference>
<proteinExistence type="inferred from homology"/>
<evidence type="ECO:0000256" key="2">
    <source>
        <dbReference type="ARBA" id="ARBA00022679"/>
    </source>
</evidence>
<dbReference type="CDD" id="cd00608">
    <property type="entry name" value="GalT"/>
    <property type="match status" value="1"/>
</dbReference>
<feature type="region of interest" description="Disordered" evidence="10">
    <location>
        <begin position="20"/>
        <end position="40"/>
    </location>
</feature>
<evidence type="ECO:0000259" key="11">
    <source>
        <dbReference type="Pfam" id="PF01087"/>
    </source>
</evidence>
<dbReference type="InterPro" id="IPR005849">
    <property type="entry name" value="GalP_Utransf_N"/>
</dbReference>
<keyword evidence="2 13" id="KW-0808">Transferase</keyword>
<evidence type="ECO:0000256" key="8">
    <source>
        <dbReference type="PIRSR" id="PIRSR000808-1"/>
    </source>
</evidence>
<keyword evidence="5 9" id="KW-0862">Zinc</keyword>
<dbReference type="GO" id="GO:0008108">
    <property type="term" value="F:UDP-glucose:hexose-1-phosphate uridylyltransferase activity"/>
    <property type="evidence" value="ECO:0007669"/>
    <property type="project" value="UniProtKB-UniRule"/>
</dbReference>
<dbReference type="InterPro" id="IPR005850">
    <property type="entry name" value="GalP_Utransf_C"/>
</dbReference>
<feature type="active site" description="Tele-UMP-histidine intermediate" evidence="8">
    <location>
        <position position="168"/>
    </location>
</feature>
<evidence type="ECO:0000259" key="12">
    <source>
        <dbReference type="Pfam" id="PF02744"/>
    </source>
</evidence>
<feature type="compositionally biased region" description="Basic and acidic residues" evidence="10">
    <location>
        <begin position="20"/>
        <end position="31"/>
    </location>
</feature>
<feature type="binding site" evidence="9">
    <location>
        <position position="166"/>
    </location>
    <ligand>
        <name>Zn(2+)</name>
        <dbReference type="ChEBI" id="CHEBI:29105"/>
    </ligand>
</feature>
<feature type="domain" description="Galactose-1-phosphate uridyl transferase C-terminal" evidence="12">
    <location>
        <begin position="188"/>
        <end position="300"/>
    </location>
</feature>
<comment type="similarity">
    <text evidence="1">Belongs to the galactose-1-phosphate uridylyltransferase type 1 family.</text>
</comment>
<sequence length="348" mass="39352">MPELRKNPITREWVIIATERGKRPNDFRSESKAPPPAHSPTCPFCPGNEALTPPEVLAFREAGTAPNTPGWWVRVVPNKYPALAIEGALNKAPRGMYDSMNGVGAHEVIIETPEHDQSIAKLSIKGVEDVLWACRSRYLDLKQDPRLKYVLIFRNHGAVAGASLEHPHSHLIATPMVPKTVMEELEGAERYEQYRDRCIYCDIVRQELDSGERVIARNADFLALEPFASQYPFETWIIPKEHIASFANVNEQQQHNFAAILKETMLRIQICLNDPPYNYMLHTAPCGQDDENRFHWHLEIAPRLAITAGFEMGTGIYINVTPPELAAQYLREVTIPSEQVVEVEPTRA</sequence>
<dbReference type="Pfam" id="PF01087">
    <property type="entry name" value="GalP_UDP_transf"/>
    <property type="match status" value="1"/>
</dbReference>
<dbReference type="Pfam" id="PF02744">
    <property type="entry name" value="GalP_UDP_tr_C"/>
    <property type="match status" value="1"/>
</dbReference>
<evidence type="ECO:0000256" key="1">
    <source>
        <dbReference type="ARBA" id="ARBA00010951"/>
    </source>
</evidence>
<evidence type="ECO:0000256" key="3">
    <source>
        <dbReference type="ARBA" id="ARBA00022695"/>
    </source>
</evidence>
<evidence type="ECO:0000313" key="13">
    <source>
        <dbReference type="EMBL" id="KPJ61873.1"/>
    </source>
</evidence>
<dbReference type="Gene3D" id="3.30.428.10">
    <property type="entry name" value="HIT-like"/>
    <property type="match status" value="2"/>
</dbReference>
<dbReference type="InterPro" id="IPR053177">
    <property type="entry name" value="ADP-glucose_phosphorylase"/>
</dbReference>
<dbReference type="EC" id="2.7.7.12" evidence="7"/>
<keyword evidence="4 9" id="KW-0479">Metal-binding</keyword>
<feature type="binding site" evidence="9">
    <location>
        <position position="45"/>
    </location>
    <ligand>
        <name>Zn(2+)</name>
        <dbReference type="ChEBI" id="CHEBI:29105"/>
    </ligand>
</feature>
<gene>
    <name evidence="13" type="ORF">AMK68_05610</name>
</gene>
<dbReference type="InterPro" id="IPR001937">
    <property type="entry name" value="GalP_UDPtransf1"/>
</dbReference>
<name>A0A0S7XHE2_9BACT</name>
<dbReference type="PIRSF" id="PIRSF000808">
    <property type="entry name" value="GalT"/>
    <property type="match status" value="1"/>
</dbReference>
<evidence type="ECO:0000256" key="9">
    <source>
        <dbReference type="PIRSR" id="PIRSR000808-3"/>
    </source>
</evidence>